<dbReference type="EMBL" id="CM046393">
    <property type="protein sequence ID" value="KAI8552587.1"/>
    <property type="molecule type" value="Genomic_DNA"/>
</dbReference>
<organism evidence="1 2">
    <name type="scientific">Rhododendron molle</name>
    <name type="common">Chinese azalea</name>
    <name type="synonym">Azalea mollis</name>
    <dbReference type="NCBI Taxonomy" id="49168"/>
    <lineage>
        <taxon>Eukaryota</taxon>
        <taxon>Viridiplantae</taxon>
        <taxon>Streptophyta</taxon>
        <taxon>Embryophyta</taxon>
        <taxon>Tracheophyta</taxon>
        <taxon>Spermatophyta</taxon>
        <taxon>Magnoliopsida</taxon>
        <taxon>eudicotyledons</taxon>
        <taxon>Gunneridae</taxon>
        <taxon>Pentapetalae</taxon>
        <taxon>asterids</taxon>
        <taxon>Ericales</taxon>
        <taxon>Ericaceae</taxon>
        <taxon>Ericoideae</taxon>
        <taxon>Rhodoreae</taxon>
        <taxon>Rhododendron</taxon>
    </lineage>
</organism>
<keyword evidence="2" id="KW-1185">Reference proteome</keyword>
<evidence type="ECO:0000313" key="2">
    <source>
        <dbReference type="Proteomes" id="UP001062846"/>
    </source>
</evidence>
<reference evidence="1" key="1">
    <citation type="submission" date="2022-02" db="EMBL/GenBank/DDBJ databases">
        <title>Plant Genome Project.</title>
        <authorList>
            <person name="Zhang R.-G."/>
        </authorList>
    </citation>
    <scope>NUCLEOTIDE SEQUENCE</scope>
    <source>
        <strain evidence="1">AT1</strain>
    </source>
</reference>
<dbReference type="Proteomes" id="UP001062846">
    <property type="component" value="Chromosome 6"/>
</dbReference>
<accession>A0ACC0NIL7</accession>
<gene>
    <name evidence="1" type="ORF">RHMOL_Rhmol06G0278200</name>
</gene>
<protein>
    <submittedName>
        <fullName evidence="1">Uncharacterized protein</fullName>
    </submittedName>
</protein>
<evidence type="ECO:0000313" key="1">
    <source>
        <dbReference type="EMBL" id="KAI8552587.1"/>
    </source>
</evidence>
<proteinExistence type="predicted"/>
<comment type="caution">
    <text evidence="1">The sequence shown here is derived from an EMBL/GenBank/DDBJ whole genome shotgun (WGS) entry which is preliminary data.</text>
</comment>
<name>A0ACC0NIL7_RHOML</name>
<sequence length="61" mass="6683">MAAGFGGGCAVCLEEFEEGERCGVLPLCNHWFHPECIGNWLLKNPTCPVCRIKVALVSTFK</sequence>